<dbReference type="STRING" id="154538.A0A1M2W7M4"/>
<name>A0A1M2W7M4_TRAPU</name>
<sequence length="452" mass="50231">MSEPPSLTSSPAGPSSSPLLREPQPPPQPPPNTVLRDDYNAVDAARQRFQKRSFFSSGVSLPDFHRRKSRARKRDASPTPSSIARIECAASASDVPELVDISDASNLAAEIDEDYDKDVYRWAVLYENQRGAMVFSTAYYSALTLLPLDPPPFTIPTAIRSPRKGQPTVSLEDYPLPDGLWKWVSRAWMIDMRGDGQVQYDGFEYSRSFRSKKWGSDPGVMSNRGLVRRRRWIRLMMRPAQSMHDDTKSTLSIPGVLSVLPQLIHNEDGATRPPSVMLSISDDGDGGLGVWNGDEGDWDRCHAALRRLGRDGRKLELWASWLGIEEGAPLSRKTSRNPSLPSPRARGEPLVAEEEEEEATTTSDQTEADRLVADARASLSEASKEHIAAVVRIHGSDILEAFVYPDSRAQFLQYLRRVGLLAEFRAGLGTSESARAVDFWSYTQDLDTTSTP</sequence>
<dbReference type="EMBL" id="MNAD01000125">
    <property type="protein sequence ID" value="OJT15833.1"/>
    <property type="molecule type" value="Genomic_DNA"/>
</dbReference>
<evidence type="ECO:0000313" key="3">
    <source>
        <dbReference type="EMBL" id="OJT15833.1"/>
    </source>
</evidence>
<dbReference type="OMA" id="AWMIDMR"/>
<gene>
    <name evidence="3" type="ORF">TRAPUB_3431</name>
</gene>
<dbReference type="AlphaFoldDB" id="A0A1M2W7M4"/>
<accession>A0A1M2W7M4</accession>
<dbReference type="Pfam" id="PF06398">
    <property type="entry name" value="Pex24p"/>
    <property type="match status" value="1"/>
</dbReference>
<dbReference type="GO" id="GO:0007031">
    <property type="term" value="P:peroxisome organization"/>
    <property type="evidence" value="ECO:0007669"/>
    <property type="project" value="UniProtKB-ARBA"/>
</dbReference>
<comment type="caution">
    <text evidence="3">The sequence shown here is derived from an EMBL/GenBank/DDBJ whole genome shotgun (WGS) entry which is preliminary data.</text>
</comment>
<feature type="compositionally biased region" description="Pro residues" evidence="1">
    <location>
        <begin position="23"/>
        <end position="32"/>
    </location>
</feature>
<proteinExistence type="predicted"/>
<dbReference type="GO" id="GO:0005778">
    <property type="term" value="C:peroxisomal membrane"/>
    <property type="evidence" value="ECO:0007669"/>
    <property type="project" value="UniProtKB-ARBA"/>
</dbReference>
<evidence type="ECO:0000256" key="1">
    <source>
        <dbReference type="SAM" id="MobiDB-lite"/>
    </source>
</evidence>
<organism evidence="3 4">
    <name type="scientific">Trametes pubescens</name>
    <name type="common">White-rot fungus</name>
    <dbReference type="NCBI Taxonomy" id="154538"/>
    <lineage>
        <taxon>Eukaryota</taxon>
        <taxon>Fungi</taxon>
        <taxon>Dikarya</taxon>
        <taxon>Basidiomycota</taxon>
        <taxon>Agaricomycotina</taxon>
        <taxon>Agaricomycetes</taxon>
        <taxon>Polyporales</taxon>
        <taxon>Polyporaceae</taxon>
        <taxon>Trametes</taxon>
    </lineage>
</organism>
<feature type="region of interest" description="Disordered" evidence="1">
    <location>
        <begin position="330"/>
        <end position="369"/>
    </location>
</feature>
<dbReference type="InterPro" id="IPR010482">
    <property type="entry name" value="TECPR1-like_DysF"/>
</dbReference>
<keyword evidence="4" id="KW-1185">Reference proteome</keyword>
<reference evidence="3 4" key="1">
    <citation type="submission" date="2016-10" db="EMBL/GenBank/DDBJ databases">
        <title>Genome sequence of the basidiomycete white-rot fungus Trametes pubescens.</title>
        <authorList>
            <person name="Makela M.R."/>
            <person name="Granchi Z."/>
            <person name="Peng M."/>
            <person name="De Vries R.P."/>
            <person name="Grigoriev I."/>
            <person name="Riley R."/>
            <person name="Hilden K."/>
        </authorList>
    </citation>
    <scope>NUCLEOTIDE SEQUENCE [LARGE SCALE GENOMIC DNA]</scope>
    <source>
        <strain evidence="3 4">FBCC735</strain>
    </source>
</reference>
<feature type="compositionally biased region" description="Low complexity" evidence="1">
    <location>
        <begin position="1"/>
        <end position="22"/>
    </location>
</feature>
<dbReference type="Proteomes" id="UP000184267">
    <property type="component" value="Unassembled WGS sequence"/>
</dbReference>
<evidence type="ECO:0000313" key="4">
    <source>
        <dbReference type="Proteomes" id="UP000184267"/>
    </source>
</evidence>
<feature type="region of interest" description="Disordered" evidence="1">
    <location>
        <begin position="1"/>
        <end position="36"/>
    </location>
</feature>
<evidence type="ECO:0000259" key="2">
    <source>
        <dbReference type="Pfam" id="PF06398"/>
    </source>
</evidence>
<feature type="domain" description="TECPR1-like DysF" evidence="2">
    <location>
        <begin position="116"/>
        <end position="234"/>
    </location>
</feature>
<dbReference type="OrthoDB" id="72441at2759"/>
<protein>
    <submittedName>
        <fullName evidence="3">Meiotically up-regulated gene 65 protein</fullName>
    </submittedName>
</protein>